<accession>A0A934UKU8</accession>
<comment type="caution">
    <text evidence="2">The sequence shown here is derived from an EMBL/GenBank/DDBJ whole genome shotgun (WGS) entry which is preliminary data.</text>
</comment>
<dbReference type="InterPro" id="IPR024284">
    <property type="entry name" value="DUF3826"/>
</dbReference>
<dbReference type="AlphaFoldDB" id="A0A934UKU8"/>
<evidence type="ECO:0000256" key="1">
    <source>
        <dbReference type="SAM" id="SignalP"/>
    </source>
</evidence>
<evidence type="ECO:0000313" key="2">
    <source>
        <dbReference type="EMBL" id="MBK0370889.1"/>
    </source>
</evidence>
<dbReference type="EMBL" id="JAEHFV010000006">
    <property type="protein sequence ID" value="MBK0370889.1"/>
    <property type="molecule type" value="Genomic_DNA"/>
</dbReference>
<feature type="signal peptide" evidence="1">
    <location>
        <begin position="1"/>
        <end position="21"/>
    </location>
</feature>
<evidence type="ECO:0000313" key="3">
    <source>
        <dbReference type="Proteomes" id="UP000609172"/>
    </source>
</evidence>
<gene>
    <name evidence="2" type="ORF">I5M07_13725</name>
</gene>
<protein>
    <submittedName>
        <fullName evidence="2">DUF3826 domain-containing protein</fullName>
    </submittedName>
</protein>
<organism evidence="2 3">
    <name type="scientific">Flavobacterium agrisoli</name>
    <dbReference type="NCBI Taxonomy" id="2793066"/>
    <lineage>
        <taxon>Bacteria</taxon>
        <taxon>Pseudomonadati</taxon>
        <taxon>Bacteroidota</taxon>
        <taxon>Flavobacteriia</taxon>
        <taxon>Flavobacteriales</taxon>
        <taxon>Flavobacteriaceae</taxon>
        <taxon>Flavobacterium</taxon>
    </lineage>
</organism>
<proteinExistence type="predicted"/>
<dbReference type="Proteomes" id="UP000609172">
    <property type="component" value="Unassembled WGS sequence"/>
</dbReference>
<feature type="chain" id="PRO_5037509992" evidence="1">
    <location>
        <begin position="22"/>
        <end position="222"/>
    </location>
</feature>
<keyword evidence="1" id="KW-0732">Signal</keyword>
<dbReference type="Pfam" id="PF12875">
    <property type="entry name" value="DUF3826"/>
    <property type="match status" value="1"/>
</dbReference>
<sequence>MLLKKITLIGLFMLAAIPAMAQQNLDPEYIKVTEERAAKIVDKLDLHDTKTQKEVTQTIAEQYQNLSRIQEKKEADVKEIMASALNEEDQKAKVEKITAKSDKSITKLHKSYLKKLGKNLNEDQITAVKDGMTYNVMPNTYAAFQDMIPNLTAPQKKYIYDALVEAREHAMDAGTSKEKHAWFGKYKGRINNYLSKEGYDLNKESTDWHKRLEEKEKNKTKE</sequence>
<reference evidence="2" key="1">
    <citation type="submission" date="2020-12" db="EMBL/GenBank/DDBJ databases">
        <title>Bacterial novel species Flavobacterium sp. SE-1-e isolated from soil.</title>
        <authorList>
            <person name="Jung H.-Y."/>
        </authorList>
    </citation>
    <scope>NUCLEOTIDE SEQUENCE</scope>
    <source>
        <strain evidence="2">SE-1-e</strain>
    </source>
</reference>
<keyword evidence="3" id="KW-1185">Reference proteome</keyword>
<name>A0A934UKU8_9FLAO</name>